<protein>
    <submittedName>
        <fullName evidence="1">Uncharacterized protein</fullName>
    </submittedName>
</protein>
<proteinExistence type="predicted"/>
<reference evidence="1 2" key="1">
    <citation type="journal article" date="2022" name="Allergy">
        <title>Genome assembly and annotation of Periplaneta americana reveal a comprehensive cockroach allergen profile.</title>
        <authorList>
            <person name="Wang L."/>
            <person name="Xiong Q."/>
            <person name="Saelim N."/>
            <person name="Wang L."/>
            <person name="Nong W."/>
            <person name="Wan A.T."/>
            <person name="Shi M."/>
            <person name="Liu X."/>
            <person name="Cao Q."/>
            <person name="Hui J.H.L."/>
            <person name="Sookrung N."/>
            <person name="Leung T.F."/>
            <person name="Tungtrongchitr A."/>
            <person name="Tsui S.K.W."/>
        </authorList>
    </citation>
    <scope>NUCLEOTIDE SEQUENCE [LARGE SCALE GENOMIC DNA]</scope>
    <source>
        <strain evidence="1">PWHHKU_190912</strain>
    </source>
</reference>
<dbReference type="EMBL" id="JAJSOF020000023">
    <property type="protein sequence ID" value="KAJ4436111.1"/>
    <property type="molecule type" value="Genomic_DNA"/>
</dbReference>
<dbReference type="Proteomes" id="UP001148838">
    <property type="component" value="Unassembled WGS sequence"/>
</dbReference>
<sequence length="144" mass="16481">MWPKGKWREILSAWKQKNRGTLPKDQFPALLRKVLEELNQDNVISSNLKSEFRACSIHPIDRQQVLKRIPVQNSSTSIPDGTGKQWRRSLQEFLSATRTSENTTKTKNCRTGIAAGRSLVEEDFTAIHPAYTVKPRNRPLLNVL</sequence>
<keyword evidence="2" id="KW-1185">Reference proteome</keyword>
<name>A0ABQ8SQW5_PERAM</name>
<accession>A0ABQ8SQW5</accession>
<organism evidence="1 2">
    <name type="scientific">Periplaneta americana</name>
    <name type="common">American cockroach</name>
    <name type="synonym">Blatta americana</name>
    <dbReference type="NCBI Taxonomy" id="6978"/>
    <lineage>
        <taxon>Eukaryota</taxon>
        <taxon>Metazoa</taxon>
        <taxon>Ecdysozoa</taxon>
        <taxon>Arthropoda</taxon>
        <taxon>Hexapoda</taxon>
        <taxon>Insecta</taxon>
        <taxon>Pterygota</taxon>
        <taxon>Neoptera</taxon>
        <taxon>Polyneoptera</taxon>
        <taxon>Dictyoptera</taxon>
        <taxon>Blattodea</taxon>
        <taxon>Blattoidea</taxon>
        <taxon>Blattidae</taxon>
        <taxon>Blattinae</taxon>
        <taxon>Periplaneta</taxon>
    </lineage>
</organism>
<evidence type="ECO:0000313" key="1">
    <source>
        <dbReference type="EMBL" id="KAJ4436111.1"/>
    </source>
</evidence>
<comment type="caution">
    <text evidence="1">The sequence shown here is derived from an EMBL/GenBank/DDBJ whole genome shotgun (WGS) entry which is preliminary data.</text>
</comment>
<evidence type="ECO:0000313" key="2">
    <source>
        <dbReference type="Proteomes" id="UP001148838"/>
    </source>
</evidence>
<gene>
    <name evidence="1" type="ORF">ANN_18738</name>
</gene>